<dbReference type="InterPro" id="IPR029072">
    <property type="entry name" value="YebC-like"/>
</dbReference>
<dbReference type="Gene3D" id="3.30.70.980">
    <property type="match status" value="2"/>
</dbReference>
<evidence type="ECO:0000259" key="8">
    <source>
        <dbReference type="Pfam" id="PF01709"/>
    </source>
</evidence>
<keyword evidence="2 6" id="KW-0963">Cytoplasm</keyword>
<dbReference type="RefSeq" id="WP_142493350.1">
    <property type="nucleotide sequence ID" value="NZ_FXTO01000011.1"/>
</dbReference>
<dbReference type="NCBIfam" id="TIGR01033">
    <property type="entry name" value="YebC/PmpR family DNA-binding transcriptional regulator"/>
    <property type="match status" value="1"/>
</dbReference>
<protein>
    <recommendedName>
        <fullName evidence="6">Probable transcriptional regulatory protein SAMN06265173_11167</fullName>
    </recommendedName>
</protein>
<evidence type="ECO:0000256" key="5">
    <source>
        <dbReference type="ARBA" id="ARBA00023163"/>
    </source>
</evidence>
<organism evidence="10 11">
    <name type="scientific">Thalassovita litoralis</name>
    <dbReference type="NCBI Taxonomy" id="1010611"/>
    <lineage>
        <taxon>Bacteria</taxon>
        <taxon>Pseudomonadati</taxon>
        <taxon>Pseudomonadota</taxon>
        <taxon>Alphaproteobacteria</taxon>
        <taxon>Rhodobacterales</taxon>
        <taxon>Roseobacteraceae</taxon>
        <taxon>Thalassovita</taxon>
    </lineage>
</organism>
<dbReference type="AlphaFoldDB" id="A0A521DKJ7"/>
<dbReference type="InterPro" id="IPR048300">
    <property type="entry name" value="TACO1_YebC-like_2nd/3rd_dom"/>
</dbReference>
<keyword evidence="5 6" id="KW-0804">Transcription</keyword>
<evidence type="ECO:0000256" key="1">
    <source>
        <dbReference type="ARBA" id="ARBA00008724"/>
    </source>
</evidence>
<dbReference type="InterPro" id="IPR049083">
    <property type="entry name" value="TACO1_YebC_N"/>
</dbReference>
<feature type="domain" description="TACO1/YebC-like N-terminal" evidence="9">
    <location>
        <begin position="5"/>
        <end position="75"/>
    </location>
</feature>
<accession>A0A521DKJ7</accession>
<dbReference type="SUPFAM" id="SSF75625">
    <property type="entry name" value="YebC-like"/>
    <property type="match status" value="1"/>
</dbReference>
<reference evidence="10 11" key="1">
    <citation type="submission" date="2017-05" db="EMBL/GenBank/DDBJ databases">
        <authorList>
            <person name="Varghese N."/>
            <person name="Submissions S."/>
        </authorList>
    </citation>
    <scope>NUCLEOTIDE SEQUENCE [LARGE SCALE GENOMIC DNA]</scope>
    <source>
        <strain evidence="10 11">DSM 29506</strain>
    </source>
</reference>
<evidence type="ECO:0000256" key="3">
    <source>
        <dbReference type="ARBA" id="ARBA00023015"/>
    </source>
</evidence>
<dbReference type="Pfam" id="PF01709">
    <property type="entry name" value="Transcrip_reg"/>
    <property type="match status" value="1"/>
</dbReference>
<evidence type="ECO:0000256" key="2">
    <source>
        <dbReference type="ARBA" id="ARBA00022490"/>
    </source>
</evidence>
<comment type="subcellular location">
    <subcellularLocation>
        <location evidence="6">Cytoplasm</location>
    </subcellularLocation>
</comment>
<evidence type="ECO:0000313" key="10">
    <source>
        <dbReference type="EMBL" id="SMO72229.1"/>
    </source>
</evidence>
<dbReference type="GO" id="GO:0006355">
    <property type="term" value="P:regulation of DNA-templated transcription"/>
    <property type="evidence" value="ECO:0007669"/>
    <property type="project" value="UniProtKB-UniRule"/>
</dbReference>
<keyword evidence="4 6" id="KW-0238">DNA-binding</keyword>
<dbReference type="PANTHER" id="PTHR12532">
    <property type="entry name" value="TRANSLATIONAL ACTIVATOR OF CYTOCHROME C OXIDASE 1"/>
    <property type="match status" value="1"/>
</dbReference>
<dbReference type="GO" id="GO:0003677">
    <property type="term" value="F:DNA binding"/>
    <property type="evidence" value="ECO:0007669"/>
    <property type="project" value="UniProtKB-UniRule"/>
</dbReference>
<evidence type="ECO:0000256" key="4">
    <source>
        <dbReference type="ARBA" id="ARBA00023125"/>
    </source>
</evidence>
<dbReference type="InterPro" id="IPR017856">
    <property type="entry name" value="Integrase-like_N"/>
</dbReference>
<dbReference type="FunFam" id="1.10.10.200:FF:000002">
    <property type="entry name" value="Probable transcriptional regulatory protein CLM62_37755"/>
    <property type="match status" value="1"/>
</dbReference>
<evidence type="ECO:0000259" key="9">
    <source>
        <dbReference type="Pfam" id="PF20772"/>
    </source>
</evidence>
<dbReference type="Proteomes" id="UP000316030">
    <property type="component" value="Unassembled WGS sequence"/>
</dbReference>
<proteinExistence type="inferred from homology"/>
<feature type="region of interest" description="Disordered" evidence="7">
    <location>
        <begin position="1"/>
        <end position="22"/>
    </location>
</feature>
<dbReference type="Gene3D" id="1.10.10.200">
    <property type="match status" value="1"/>
</dbReference>
<sequence length="246" mass="26942">MAGHSKWANIQHRKGRQDAARSKLFSKFSKEITVAAKMGDPDPDKNPRLRLAVKEAKSNSMPKDNIERAIKKAIGGDGDAYEEIRYEGYGPNGVAVIVETMTDNRNRTASNVRSTFTKNGGNLGETGSVAFMFDRKGEITYPATVGDADTVMMAAIEAGAEDVESSEDGHLIWCADSDLNEVSNALEAELGESDSTKLVWKPQTSTELGLDDMRKLMKLIDALEDDDDVQRVTSNFEASDEVMDQL</sequence>
<dbReference type="GO" id="GO:0005829">
    <property type="term" value="C:cytosol"/>
    <property type="evidence" value="ECO:0007669"/>
    <property type="project" value="TreeGrafter"/>
</dbReference>
<dbReference type="PANTHER" id="PTHR12532:SF6">
    <property type="entry name" value="TRANSCRIPTIONAL REGULATORY PROTEIN YEBC-RELATED"/>
    <property type="match status" value="1"/>
</dbReference>
<dbReference type="InterPro" id="IPR026564">
    <property type="entry name" value="Transcrip_reg_TACO1-like_dom3"/>
</dbReference>
<dbReference type="HAMAP" id="MF_00693">
    <property type="entry name" value="Transcrip_reg_TACO1"/>
    <property type="match status" value="1"/>
</dbReference>
<dbReference type="Pfam" id="PF20772">
    <property type="entry name" value="TACO1_YebC_N"/>
    <property type="match status" value="1"/>
</dbReference>
<feature type="domain" description="TACO1/YebC-like second and third" evidence="8">
    <location>
        <begin position="81"/>
        <end position="236"/>
    </location>
</feature>
<comment type="similarity">
    <text evidence="1 6">Belongs to the TACO1 family.</text>
</comment>
<dbReference type="OrthoDB" id="9781053at2"/>
<evidence type="ECO:0000256" key="7">
    <source>
        <dbReference type="SAM" id="MobiDB-lite"/>
    </source>
</evidence>
<dbReference type="EMBL" id="FXTO01000011">
    <property type="protein sequence ID" value="SMO72229.1"/>
    <property type="molecule type" value="Genomic_DNA"/>
</dbReference>
<dbReference type="NCBIfam" id="NF001030">
    <property type="entry name" value="PRK00110.1"/>
    <property type="match status" value="1"/>
</dbReference>
<evidence type="ECO:0000313" key="11">
    <source>
        <dbReference type="Proteomes" id="UP000316030"/>
    </source>
</evidence>
<keyword evidence="11" id="KW-1185">Reference proteome</keyword>
<gene>
    <name evidence="10" type="ORF">SAMN06265173_11167</name>
</gene>
<evidence type="ECO:0000256" key="6">
    <source>
        <dbReference type="HAMAP-Rule" id="MF_00693"/>
    </source>
</evidence>
<name>A0A521DKJ7_9RHOB</name>
<dbReference type="NCBIfam" id="NF009044">
    <property type="entry name" value="PRK12378.1"/>
    <property type="match status" value="1"/>
</dbReference>
<dbReference type="InterPro" id="IPR002876">
    <property type="entry name" value="Transcrip_reg_TACO1-like"/>
</dbReference>
<keyword evidence="3 6" id="KW-0805">Transcription regulation</keyword>